<dbReference type="EMBL" id="VDMD01000002">
    <property type="protein sequence ID" value="TRM67947.1"/>
    <property type="molecule type" value="Genomic_DNA"/>
</dbReference>
<dbReference type="AlphaFoldDB" id="A0A550CT31"/>
<proteinExistence type="predicted"/>
<dbReference type="Proteomes" id="UP000320762">
    <property type="component" value="Unassembled WGS sequence"/>
</dbReference>
<evidence type="ECO:0000313" key="1">
    <source>
        <dbReference type="EMBL" id="TRM67947.1"/>
    </source>
</evidence>
<reference evidence="1 2" key="1">
    <citation type="journal article" date="2019" name="New Phytol.">
        <title>Comparative genomics reveals unique wood-decay strategies and fruiting body development in the Schizophyllaceae.</title>
        <authorList>
            <person name="Almasi E."/>
            <person name="Sahu N."/>
            <person name="Krizsan K."/>
            <person name="Balint B."/>
            <person name="Kovacs G.M."/>
            <person name="Kiss B."/>
            <person name="Cseklye J."/>
            <person name="Drula E."/>
            <person name="Henrissat B."/>
            <person name="Nagy I."/>
            <person name="Chovatia M."/>
            <person name="Adam C."/>
            <person name="LaButti K."/>
            <person name="Lipzen A."/>
            <person name="Riley R."/>
            <person name="Grigoriev I.V."/>
            <person name="Nagy L.G."/>
        </authorList>
    </citation>
    <scope>NUCLEOTIDE SEQUENCE [LARGE SCALE GENOMIC DNA]</scope>
    <source>
        <strain evidence="1 2">NL-1724</strain>
    </source>
</reference>
<accession>A0A550CT31</accession>
<keyword evidence="2" id="KW-1185">Reference proteome</keyword>
<protein>
    <submittedName>
        <fullName evidence="1">Uncharacterized protein</fullName>
    </submittedName>
</protein>
<organism evidence="1 2">
    <name type="scientific">Schizophyllum amplum</name>
    <dbReference type="NCBI Taxonomy" id="97359"/>
    <lineage>
        <taxon>Eukaryota</taxon>
        <taxon>Fungi</taxon>
        <taxon>Dikarya</taxon>
        <taxon>Basidiomycota</taxon>
        <taxon>Agaricomycotina</taxon>
        <taxon>Agaricomycetes</taxon>
        <taxon>Agaricomycetidae</taxon>
        <taxon>Agaricales</taxon>
        <taxon>Schizophyllaceae</taxon>
        <taxon>Schizophyllum</taxon>
    </lineage>
</organism>
<evidence type="ECO:0000313" key="2">
    <source>
        <dbReference type="Proteomes" id="UP000320762"/>
    </source>
</evidence>
<comment type="caution">
    <text evidence="1">The sequence shown here is derived from an EMBL/GenBank/DDBJ whole genome shotgun (WGS) entry which is preliminary data.</text>
</comment>
<sequence>MLQDLVNVVHELQPGRRIPKTLGRLPKSVQRYRWNPYASKRTRNILKPYLPLTPKEEDLMSIAPQVGDYADLSVFHLQRPHLNIFPNALLYFVPQVGSPFAERDLIDLVLFFCENIALFVPMGLKILIIARTTDGAALQRWMNGIVYQSMREFIDSHDLHSHDSLLAMTLEATLPFVFESKADSQRSLGLRFGLGRFQDRSHVHGEEVKRARKTLKQERSIVGGQHLPGSAEDDVHGACFVTDDGLVRDIQRCEGNAAQRCDWNRGFSRLIS</sequence>
<gene>
    <name evidence="1" type="ORF">BD626DRAFT_480296</name>
</gene>
<name>A0A550CT31_9AGAR</name>